<dbReference type="Proteomes" id="UP000238322">
    <property type="component" value="Unassembled WGS sequence"/>
</dbReference>
<dbReference type="AlphaFoldDB" id="A0A2S8FZE2"/>
<protein>
    <recommendedName>
        <fullName evidence="3">SMI1/KNR4 family protein</fullName>
    </recommendedName>
</protein>
<name>A0A2S8FZE2_9BACT</name>
<gene>
    <name evidence="1" type="ORF">C5Y83_05715</name>
</gene>
<evidence type="ECO:0008006" key="3">
    <source>
        <dbReference type="Google" id="ProtNLM"/>
    </source>
</evidence>
<evidence type="ECO:0000313" key="1">
    <source>
        <dbReference type="EMBL" id="PQO37440.1"/>
    </source>
</evidence>
<evidence type="ECO:0000313" key="2">
    <source>
        <dbReference type="Proteomes" id="UP000238322"/>
    </source>
</evidence>
<reference evidence="1 2" key="1">
    <citation type="submission" date="2018-02" db="EMBL/GenBank/DDBJ databases">
        <title>Comparative genomes isolates from brazilian mangrove.</title>
        <authorList>
            <person name="Araujo J.E."/>
            <person name="Taketani R.G."/>
            <person name="Silva M.C.P."/>
            <person name="Loureco M.V."/>
            <person name="Andreote F.D."/>
        </authorList>
    </citation>
    <scope>NUCLEOTIDE SEQUENCE [LARGE SCALE GENOMIC DNA]</scope>
    <source>
        <strain evidence="1 2">Hex-1 MGV</strain>
    </source>
</reference>
<comment type="caution">
    <text evidence="1">The sequence shown here is derived from an EMBL/GenBank/DDBJ whole genome shotgun (WGS) entry which is preliminary data.</text>
</comment>
<dbReference type="EMBL" id="PUHY01000005">
    <property type="protein sequence ID" value="PQO37440.1"/>
    <property type="molecule type" value="Genomic_DNA"/>
</dbReference>
<sequence>MDILDWILRNCPGRVETLADRIEVFHDNGDHSTLWCCNDEAGIQQLRALGSVYSRFDGADLFSSTFKFASSSVPRVKGGVTMTFTLGQLIREVESIGCKFPRTSVPFMYQAGIGYYAVDSRSGRIYEFDSETGDYDEYESLEQLLDDWLSAIR</sequence>
<accession>A0A2S8FZE2</accession>
<proteinExistence type="predicted"/>
<organism evidence="1 2">
    <name type="scientific">Blastopirellula marina</name>
    <dbReference type="NCBI Taxonomy" id="124"/>
    <lineage>
        <taxon>Bacteria</taxon>
        <taxon>Pseudomonadati</taxon>
        <taxon>Planctomycetota</taxon>
        <taxon>Planctomycetia</taxon>
        <taxon>Pirellulales</taxon>
        <taxon>Pirellulaceae</taxon>
        <taxon>Blastopirellula</taxon>
    </lineage>
</organism>